<gene>
    <name evidence="1" type="ORF">HINF_LOCUS12178</name>
    <name evidence="2" type="ORF">HINF_LOCUS12532</name>
    <name evidence="3" type="ORF">HINF_LOCUS74886</name>
    <name evidence="4" type="ORF">HINF_LOCUS78517</name>
</gene>
<organism evidence="2">
    <name type="scientific">Hexamita inflata</name>
    <dbReference type="NCBI Taxonomy" id="28002"/>
    <lineage>
        <taxon>Eukaryota</taxon>
        <taxon>Metamonada</taxon>
        <taxon>Diplomonadida</taxon>
        <taxon>Hexamitidae</taxon>
        <taxon>Hexamitinae</taxon>
        <taxon>Hexamita</taxon>
    </lineage>
</organism>
<dbReference type="Proteomes" id="UP001642409">
    <property type="component" value="Unassembled WGS sequence"/>
</dbReference>
<reference evidence="2" key="1">
    <citation type="submission" date="2023-06" db="EMBL/GenBank/DDBJ databases">
        <authorList>
            <person name="Kurt Z."/>
        </authorList>
    </citation>
    <scope>NUCLEOTIDE SEQUENCE</scope>
</reference>
<evidence type="ECO:0000313" key="4">
    <source>
        <dbReference type="EMBL" id="CAL6115196.1"/>
    </source>
</evidence>
<proteinExistence type="predicted"/>
<accession>A0AA86NSU3</accession>
<reference evidence="3 5" key="2">
    <citation type="submission" date="2024-07" db="EMBL/GenBank/DDBJ databases">
        <authorList>
            <person name="Akdeniz Z."/>
        </authorList>
    </citation>
    <scope>NUCLEOTIDE SEQUENCE [LARGE SCALE GENOMIC DNA]</scope>
</reference>
<evidence type="ECO:0000313" key="1">
    <source>
        <dbReference type="EMBL" id="CAI9924533.1"/>
    </source>
</evidence>
<dbReference type="EMBL" id="CAXDID020000649">
    <property type="protein sequence ID" value="CAL6108271.1"/>
    <property type="molecule type" value="Genomic_DNA"/>
</dbReference>
<dbReference type="EMBL" id="CAXDID020000863">
    <property type="protein sequence ID" value="CAL6115196.1"/>
    <property type="molecule type" value="Genomic_DNA"/>
</dbReference>
<name>A0AA86NSU3_9EUKA</name>
<evidence type="ECO:0000313" key="2">
    <source>
        <dbReference type="EMBL" id="CAI9924887.1"/>
    </source>
</evidence>
<dbReference type="AlphaFoldDB" id="A0AA86NSU3"/>
<comment type="caution">
    <text evidence="2">The sequence shown here is derived from an EMBL/GenBank/DDBJ whole genome shotgun (WGS) entry which is preliminary data.</text>
</comment>
<keyword evidence="5" id="KW-1185">Reference proteome</keyword>
<evidence type="ECO:0000313" key="5">
    <source>
        <dbReference type="Proteomes" id="UP001642409"/>
    </source>
</evidence>
<protein>
    <submittedName>
        <fullName evidence="3">Hypothetical_protein</fullName>
    </submittedName>
</protein>
<evidence type="ECO:0000313" key="3">
    <source>
        <dbReference type="EMBL" id="CAL6108271.1"/>
    </source>
</evidence>
<sequence length="121" mass="14182">MQNCFKKLITEPLKVNATVFDSKCLFLRPNQMQIVEFKSELLNNKYKWLHLSSMSVKQSQINAIEVLNVDNGEYEINDVIQLKQLSVQKNVHKGSFRGILRLLFNIQVTWYIINNYLASIF</sequence>
<dbReference type="EMBL" id="CATOUU010000326">
    <property type="protein sequence ID" value="CAI9924887.1"/>
    <property type="molecule type" value="Genomic_DNA"/>
</dbReference>
<dbReference type="EMBL" id="CATOUU010000315">
    <property type="protein sequence ID" value="CAI9924533.1"/>
    <property type="molecule type" value="Genomic_DNA"/>
</dbReference>